<dbReference type="Proteomes" id="UP000255517">
    <property type="component" value="Unassembled WGS sequence"/>
</dbReference>
<dbReference type="InterPro" id="IPR014710">
    <property type="entry name" value="RmlC-like_jellyroll"/>
</dbReference>
<evidence type="ECO:0000313" key="2">
    <source>
        <dbReference type="EMBL" id="SUB56464.1"/>
    </source>
</evidence>
<reference evidence="2 3" key="1">
    <citation type="submission" date="2018-06" db="EMBL/GenBank/DDBJ databases">
        <authorList>
            <consortium name="Pathogen Informatics"/>
            <person name="Doyle S."/>
        </authorList>
    </citation>
    <scope>NUCLEOTIDE SEQUENCE [LARGE SCALE GENOMIC DNA]</scope>
    <source>
        <strain evidence="2 3">NCTC13149</strain>
    </source>
</reference>
<dbReference type="Pfam" id="PF07883">
    <property type="entry name" value="Cupin_2"/>
    <property type="match status" value="1"/>
</dbReference>
<sequence length="100" mass="11906">MRRFNIFENVHFSEDKEIEEIIFENQNIKAIRIVSLNQKTDFMKEENLELVLVARGKAKLLINDEIIDLKEGDFLEIPAHTSHKIIEQENVIWYCIFSKK</sequence>
<dbReference type="Gene3D" id="2.60.120.10">
    <property type="entry name" value="Jelly Rolls"/>
    <property type="match status" value="1"/>
</dbReference>
<dbReference type="STRING" id="1122949.GCA_000378725_00804"/>
<dbReference type="EMBL" id="UGSZ01000001">
    <property type="protein sequence ID" value="SUB56464.1"/>
    <property type="molecule type" value="Genomic_DNA"/>
</dbReference>
<dbReference type="SUPFAM" id="SSF51182">
    <property type="entry name" value="RmlC-like cupins"/>
    <property type="match status" value="1"/>
</dbReference>
<protein>
    <submittedName>
        <fullName evidence="2">Nif11 domain/cupin domain protein</fullName>
    </submittedName>
</protein>
<gene>
    <name evidence="2" type="ORF">NCTC13149_00235</name>
</gene>
<name>A0A379C2I7_9FIRM</name>
<proteinExistence type="predicted"/>
<accession>A0A379C2I7</accession>
<evidence type="ECO:0000259" key="1">
    <source>
        <dbReference type="Pfam" id="PF07883"/>
    </source>
</evidence>
<feature type="domain" description="Cupin type-2" evidence="1">
    <location>
        <begin position="46"/>
        <end position="97"/>
    </location>
</feature>
<dbReference type="AlphaFoldDB" id="A0A379C2I7"/>
<dbReference type="InterPro" id="IPR011051">
    <property type="entry name" value="RmlC_Cupin_sf"/>
</dbReference>
<evidence type="ECO:0000313" key="3">
    <source>
        <dbReference type="Proteomes" id="UP000255517"/>
    </source>
</evidence>
<organism evidence="2 3">
    <name type="scientific">Peptoniphilus lacrimalis</name>
    <dbReference type="NCBI Taxonomy" id="33031"/>
    <lineage>
        <taxon>Bacteria</taxon>
        <taxon>Bacillati</taxon>
        <taxon>Bacillota</taxon>
        <taxon>Tissierellia</taxon>
        <taxon>Tissierellales</taxon>
        <taxon>Peptoniphilaceae</taxon>
        <taxon>Peptoniphilus</taxon>
    </lineage>
</organism>
<dbReference type="InterPro" id="IPR013096">
    <property type="entry name" value="Cupin_2"/>
</dbReference>
<dbReference type="OrthoDB" id="1697750at2"/>
<dbReference type="RefSeq" id="WP_019034639.1">
    <property type="nucleotide sequence ID" value="NZ_JASOZY010000002.1"/>
</dbReference>